<dbReference type="Proteomes" id="UP001341281">
    <property type="component" value="Chromosome 04"/>
</dbReference>
<gene>
    <name evidence="1" type="ORF">U9M48_017516</name>
</gene>
<organism evidence="1 2">
    <name type="scientific">Paspalum notatum var. saurae</name>
    <dbReference type="NCBI Taxonomy" id="547442"/>
    <lineage>
        <taxon>Eukaryota</taxon>
        <taxon>Viridiplantae</taxon>
        <taxon>Streptophyta</taxon>
        <taxon>Embryophyta</taxon>
        <taxon>Tracheophyta</taxon>
        <taxon>Spermatophyta</taxon>
        <taxon>Magnoliopsida</taxon>
        <taxon>Liliopsida</taxon>
        <taxon>Poales</taxon>
        <taxon>Poaceae</taxon>
        <taxon>PACMAD clade</taxon>
        <taxon>Panicoideae</taxon>
        <taxon>Andropogonodae</taxon>
        <taxon>Paspaleae</taxon>
        <taxon>Paspalinae</taxon>
        <taxon>Paspalum</taxon>
    </lineage>
</organism>
<keyword evidence="2" id="KW-1185">Reference proteome</keyword>
<accession>A0AAQ3WNX5</accession>
<name>A0AAQ3WNX5_PASNO</name>
<proteinExistence type="predicted"/>
<protein>
    <submittedName>
        <fullName evidence="1">Uncharacterized protein</fullName>
    </submittedName>
</protein>
<reference evidence="1 2" key="1">
    <citation type="submission" date="2024-02" db="EMBL/GenBank/DDBJ databases">
        <title>High-quality chromosome-scale genome assembly of Pensacola bahiagrass (Paspalum notatum Flugge var. saurae).</title>
        <authorList>
            <person name="Vega J.M."/>
            <person name="Podio M."/>
            <person name="Orjuela J."/>
            <person name="Siena L.A."/>
            <person name="Pessino S.C."/>
            <person name="Combes M.C."/>
            <person name="Mariac C."/>
            <person name="Albertini E."/>
            <person name="Pupilli F."/>
            <person name="Ortiz J.P.A."/>
            <person name="Leblanc O."/>
        </authorList>
    </citation>
    <scope>NUCLEOTIDE SEQUENCE [LARGE SCALE GENOMIC DNA]</scope>
    <source>
        <strain evidence="1">R1</strain>
        <tissue evidence="1">Leaf</tissue>
    </source>
</reference>
<dbReference type="EMBL" id="CP144748">
    <property type="protein sequence ID" value="WVZ68591.1"/>
    <property type="molecule type" value="Genomic_DNA"/>
</dbReference>
<evidence type="ECO:0000313" key="1">
    <source>
        <dbReference type="EMBL" id="WVZ68591.1"/>
    </source>
</evidence>
<sequence>MAACVLQAAVKDVIASYGIMMTMPVWDLAFYFSFILSFKIANYNILHWTLFLPRSGLLESQNLATYLKNSLVSDSNVILCFHRCPESSV</sequence>
<dbReference type="AlphaFoldDB" id="A0AAQ3WNX5"/>
<evidence type="ECO:0000313" key="2">
    <source>
        <dbReference type="Proteomes" id="UP001341281"/>
    </source>
</evidence>
<dbReference type="EMBL" id="CP144748">
    <property type="protein sequence ID" value="WVZ68592.1"/>
    <property type="molecule type" value="Genomic_DNA"/>
</dbReference>